<name>A0A6A6I3K8_9PLEO</name>
<sequence>MSGYHPYKDGSRPHGGSSQHANSENQQGLQTGTALPNTVSSPNTHSTSNPFAGLGITGLGSGGFGTSGRTRGGFGLFSSTLQAFQTPNQPATGVVQPGSNTNTSLFGGSQSGVFSPGPAVIPQPHATASAPSSPMAPHTTVASGAFGDGTWSPFAVAATSRFANIGTDNLCSPPYMVELDRATSIPPTKQAYQTITFVDRFQTFSLEELRVADYARRVGTSGRSTSAPGTVESGQVRSNSGYADERPRNCLPLLRGPGIEVVVGADCSTFGDPLVQQTWSLPQALLSHHSPFLKAACTHNFKEREEKRITLPTDDPKIFALFVEWIYYGEYTIPLSTGAVGGHTNMDAEAWVLGDKLMSTAFKNYAMDRLYSRHGSQFFSTVVMPEDVAYACNNSQAGSPIRQLFFDIVSTHFSEPTRVAGSAEEWDKVLLDHDDARTYLLRGFRLESGQRKFVKSKEAYMEEELGHSVPPVKSEGTK</sequence>
<dbReference type="Proteomes" id="UP000800094">
    <property type="component" value="Unassembled WGS sequence"/>
</dbReference>
<dbReference type="PROSITE" id="PS50097">
    <property type="entry name" value="BTB"/>
    <property type="match status" value="1"/>
</dbReference>
<dbReference type="OrthoDB" id="194443at2759"/>
<dbReference type="Gene3D" id="3.30.710.10">
    <property type="entry name" value="Potassium Channel Kv1.1, Chain A"/>
    <property type="match status" value="1"/>
</dbReference>
<feature type="compositionally biased region" description="Polar residues" evidence="1">
    <location>
        <begin position="221"/>
        <end position="241"/>
    </location>
</feature>
<feature type="region of interest" description="Disordered" evidence="1">
    <location>
        <begin position="220"/>
        <end position="243"/>
    </location>
</feature>
<dbReference type="EMBL" id="ML987203">
    <property type="protein sequence ID" value="KAF2244483.1"/>
    <property type="molecule type" value="Genomic_DNA"/>
</dbReference>
<dbReference type="RefSeq" id="XP_033679487.1">
    <property type="nucleotide sequence ID" value="XM_033819306.1"/>
</dbReference>
<protein>
    <recommendedName>
        <fullName evidence="2">BTB domain-containing protein</fullName>
    </recommendedName>
</protein>
<proteinExistence type="predicted"/>
<evidence type="ECO:0000256" key="1">
    <source>
        <dbReference type="SAM" id="MobiDB-lite"/>
    </source>
</evidence>
<reference evidence="3" key="1">
    <citation type="journal article" date="2020" name="Stud. Mycol.">
        <title>101 Dothideomycetes genomes: a test case for predicting lifestyles and emergence of pathogens.</title>
        <authorList>
            <person name="Haridas S."/>
            <person name="Albert R."/>
            <person name="Binder M."/>
            <person name="Bloem J."/>
            <person name="Labutti K."/>
            <person name="Salamov A."/>
            <person name="Andreopoulos B."/>
            <person name="Baker S."/>
            <person name="Barry K."/>
            <person name="Bills G."/>
            <person name="Bluhm B."/>
            <person name="Cannon C."/>
            <person name="Castanera R."/>
            <person name="Culley D."/>
            <person name="Daum C."/>
            <person name="Ezra D."/>
            <person name="Gonzalez J."/>
            <person name="Henrissat B."/>
            <person name="Kuo A."/>
            <person name="Liang C."/>
            <person name="Lipzen A."/>
            <person name="Lutzoni F."/>
            <person name="Magnuson J."/>
            <person name="Mondo S."/>
            <person name="Nolan M."/>
            <person name="Ohm R."/>
            <person name="Pangilinan J."/>
            <person name="Park H.-J."/>
            <person name="Ramirez L."/>
            <person name="Alfaro M."/>
            <person name="Sun H."/>
            <person name="Tritt A."/>
            <person name="Yoshinaga Y."/>
            <person name="Zwiers L.-H."/>
            <person name="Turgeon B."/>
            <person name="Goodwin S."/>
            <person name="Spatafora J."/>
            <person name="Crous P."/>
            <person name="Grigoriev I."/>
        </authorList>
    </citation>
    <scope>NUCLEOTIDE SEQUENCE</scope>
    <source>
        <strain evidence="3">CBS 122368</strain>
    </source>
</reference>
<accession>A0A6A6I3K8</accession>
<dbReference type="InterPro" id="IPR000210">
    <property type="entry name" value="BTB/POZ_dom"/>
</dbReference>
<feature type="compositionally biased region" description="Polar residues" evidence="1">
    <location>
        <begin position="16"/>
        <end position="50"/>
    </location>
</feature>
<evidence type="ECO:0000259" key="2">
    <source>
        <dbReference type="PROSITE" id="PS50097"/>
    </source>
</evidence>
<feature type="domain" description="BTB" evidence="2">
    <location>
        <begin position="259"/>
        <end position="335"/>
    </location>
</feature>
<dbReference type="AlphaFoldDB" id="A0A6A6I3K8"/>
<dbReference type="GeneID" id="54572636"/>
<dbReference type="PANTHER" id="PTHR47843">
    <property type="entry name" value="BTB DOMAIN-CONTAINING PROTEIN-RELATED"/>
    <property type="match status" value="1"/>
</dbReference>
<dbReference type="PANTHER" id="PTHR47843:SF2">
    <property type="entry name" value="BTB DOMAIN-CONTAINING PROTEIN"/>
    <property type="match status" value="1"/>
</dbReference>
<organism evidence="3 4">
    <name type="scientific">Trematosphaeria pertusa</name>
    <dbReference type="NCBI Taxonomy" id="390896"/>
    <lineage>
        <taxon>Eukaryota</taxon>
        <taxon>Fungi</taxon>
        <taxon>Dikarya</taxon>
        <taxon>Ascomycota</taxon>
        <taxon>Pezizomycotina</taxon>
        <taxon>Dothideomycetes</taxon>
        <taxon>Pleosporomycetidae</taxon>
        <taxon>Pleosporales</taxon>
        <taxon>Massarineae</taxon>
        <taxon>Trematosphaeriaceae</taxon>
        <taxon>Trematosphaeria</taxon>
    </lineage>
</organism>
<dbReference type="InterPro" id="IPR011333">
    <property type="entry name" value="SKP1/BTB/POZ_sf"/>
</dbReference>
<dbReference type="SUPFAM" id="SSF54695">
    <property type="entry name" value="POZ domain"/>
    <property type="match status" value="1"/>
</dbReference>
<gene>
    <name evidence="3" type="ORF">BU26DRAFT_103303</name>
</gene>
<feature type="compositionally biased region" description="Basic and acidic residues" evidence="1">
    <location>
        <begin position="1"/>
        <end position="12"/>
    </location>
</feature>
<feature type="region of interest" description="Disordered" evidence="1">
    <location>
        <begin position="1"/>
        <end position="54"/>
    </location>
</feature>
<keyword evidence="4" id="KW-1185">Reference proteome</keyword>
<dbReference type="CDD" id="cd18186">
    <property type="entry name" value="BTB_POZ_ZBTB_KLHL-like"/>
    <property type="match status" value="1"/>
</dbReference>
<evidence type="ECO:0000313" key="3">
    <source>
        <dbReference type="EMBL" id="KAF2244483.1"/>
    </source>
</evidence>
<evidence type="ECO:0000313" key="4">
    <source>
        <dbReference type="Proteomes" id="UP000800094"/>
    </source>
</evidence>
<dbReference type="Pfam" id="PF00651">
    <property type="entry name" value="BTB"/>
    <property type="match status" value="1"/>
</dbReference>